<feature type="compositionally biased region" description="Pro residues" evidence="2">
    <location>
        <begin position="200"/>
        <end position="219"/>
    </location>
</feature>
<reference evidence="3 4" key="1">
    <citation type="journal article" date="2019" name="Nat. Ecol. Evol.">
        <title>Megaphylogeny resolves global patterns of mushroom evolution.</title>
        <authorList>
            <person name="Varga T."/>
            <person name="Krizsan K."/>
            <person name="Foldi C."/>
            <person name="Dima B."/>
            <person name="Sanchez-Garcia M."/>
            <person name="Sanchez-Ramirez S."/>
            <person name="Szollosi G.J."/>
            <person name="Szarkandi J.G."/>
            <person name="Papp V."/>
            <person name="Albert L."/>
            <person name="Andreopoulos W."/>
            <person name="Angelini C."/>
            <person name="Antonin V."/>
            <person name="Barry K.W."/>
            <person name="Bougher N.L."/>
            <person name="Buchanan P."/>
            <person name="Buyck B."/>
            <person name="Bense V."/>
            <person name="Catcheside P."/>
            <person name="Chovatia M."/>
            <person name="Cooper J."/>
            <person name="Damon W."/>
            <person name="Desjardin D."/>
            <person name="Finy P."/>
            <person name="Geml J."/>
            <person name="Haridas S."/>
            <person name="Hughes K."/>
            <person name="Justo A."/>
            <person name="Karasinski D."/>
            <person name="Kautmanova I."/>
            <person name="Kiss B."/>
            <person name="Kocsube S."/>
            <person name="Kotiranta H."/>
            <person name="LaButti K.M."/>
            <person name="Lechner B.E."/>
            <person name="Liimatainen K."/>
            <person name="Lipzen A."/>
            <person name="Lukacs Z."/>
            <person name="Mihaltcheva S."/>
            <person name="Morgado L.N."/>
            <person name="Niskanen T."/>
            <person name="Noordeloos M.E."/>
            <person name="Ohm R.A."/>
            <person name="Ortiz-Santana B."/>
            <person name="Ovrebo C."/>
            <person name="Racz N."/>
            <person name="Riley R."/>
            <person name="Savchenko A."/>
            <person name="Shiryaev A."/>
            <person name="Soop K."/>
            <person name="Spirin V."/>
            <person name="Szebenyi C."/>
            <person name="Tomsovsky M."/>
            <person name="Tulloss R.E."/>
            <person name="Uehling J."/>
            <person name="Grigoriev I.V."/>
            <person name="Vagvolgyi C."/>
            <person name="Papp T."/>
            <person name="Martin F.M."/>
            <person name="Miettinen O."/>
            <person name="Hibbett D.S."/>
            <person name="Nagy L.G."/>
        </authorList>
    </citation>
    <scope>NUCLEOTIDE SEQUENCE [LARGE SCALE GENOMIC DNA]</scope>
    <source>
        <strain evidence="3 4">OMC1185</strain>
    </source>
</reference>
<feature type="region of interest" description="Disordered" evidence="2">
    <location>
        <begin position="181"/>
        <end position="274"/>
    </location>
</feature>
<dbReference type="EMBL" id="ML213516">
    <property type="protein sequence ID" value="TFK49280.1"/>
    <property type="molecule type" value="Genomic_DNA"/>
</dbReference>
<sequence>MSLSPPIRRLSVSNAKREEDLINAYEAEEERLINLLSRKLEKLREEKVALENIREVESESHVNRLSRELSALRLAQQQALQPSPNHENGASSSGEGSENRPGMQAFLSTFDPLSPSTEVIMDALRKENEQLRGRLGHTEREYIRVSRLNEIYREELIDHRRRLGLPVDNLIGLSTPDPYSQPIHLRSYSQSSSPSTSLMPLPPQPVRSPPAGVPIPRPPSQVRRPANTISETTTPLSRSPSSSDSPFPFSPVTSTNPASFLSNDTAITTPPSSTSLQYNPLAPYPAAHHTLSYPSVPPPSLSSSYGSPVIAYHHPQRDPSLSPIEARSRRNSYQRRGSFERRSGHATGESSGSLRSISRSQSRRESVERGVRVAETGTLVPRSRRNSMASPMQQPANGEEISRQETIPELSSNL</sequence>
<keyword evidence="1" id="KW-0175">Coiled coil</keyword>
<dbReference type="Proteomes" id="UP000305948">
    <property type="component" value="Unassembled WGS sequence"/>
</dbReference>
<gene>
    <name evidence="3" type="ORF">OE88DRAFT_1702851</name>
</gene>
<keyword evidence="4" id="KW-1185">Reference proteome</keyword>
<feature type="compositionally biased region" description="Polar residues" evidence="2">
    <location>
        <begin position="256"/>
        <end position="274"/>
    </location>
</feature>
<proteinExistence type="predicted"/>
<dbReference type="InterPro" id="IPR019152">
    <property type="entry name" value="DUF2046"/>
</dbReference>
<feature type="compositionally biased region" description="Polar residues" evidence="2">
    <location>
        <begin position="386"/>
        <end position="396"/>
    </location>
</feature>
<feature type="compositionally biased region" description="Low complexity" evidence="2">
    <location>
        <begin position="187"/>
        <end position="199"/>
    </location>
</feature>
<feature type="coiled-coil region" evidence="1">
    <location>
        <begin position="15"/>
        <end position="60"/>
    </location>
</feature>
<feature type="region of interest" description="Disordered" evidence="2">
    <location>
        <begin position="77"/>
        <end position="111"/>
    </location>
</feature>
<dbReference type="OrthoDB" id="78858at2759"/>
<feature type="compositionally biased region" description="Low complexity" evidence="2">
    <location>
        <begin position="348"/>
        <end position="360"/>
    </location>
</feature>
<evidence type="ECO:0000256" key="1">
    <source>
        <dbReference type="SAM" id="Coils"/>
    </source>
</evidence>
<protein>
    <submittedName>
        <fullName evidence="3">Uncharacterized protein</fullName>
    </submittedName>
</protein>
<evidence type="ECO:0000313" key="3">
    <source>
        <dbReference type="EMBL" id="TFK49280.1"/>
    </source>
</evidence>
<evidence type="ECO:0000256" key="2">
    <source>
        <dbReference type="SAM" id="MobiDB-lite"/>
    </source>
</evidence>
<dbReference type="STRING" id="5364.A0A5C3MVV5"/>
<evidence type="ECO:0000313" key="4">
    <source>
        <dbReference type="Proteomes" id="UP000305948"/>
    </source>
</evidence>
<feature type="compositionally biased region" description="Low complexity" evidence="2">
    <location>
        <begin position="230"/>
        <end position="255"/>
    </location>
</feature>
<feature type="compositionally biased region" description="Basic and acidic residues" evidence="2">
    <location>
        <begin position="362"/>
        <end position="372"/>
    </location>
</feature>
<name>A0A5C3MVV5_9AGAM</name>
<dbReference type="Pfam" id="PF09755">
    <property type="entry name" value="DUF2046"/>
    <property type="match status" value="1"/>
</dbReference>
<organism evidence="3 4">
    <name type="scientific">Heliocybe sulcata</name>
    <dbReference type="NCBI Taxonomy" id="5364"/>
    <lineage>
        <taxon>Eukaryota</taxon>
        <taxon>Fungi</taxon>
        <taxon>Dikarya</taxon>
        <taxon>Basidiomycota</taxon>
        <taxon>Agaricomycotina</taxon>
        <taxon>Agaricomycetes</taxon>
        <taxon>Gloeophyllales</taxon>
        <taxon>Gloeophyllaceae</taxon>
        <taxon>Heliocybe</taxon>
    </lineage>
</organism>
<feature type="compositionally biased region" description="Low complexity" evidence="2">
    <location>
        <begin position="77"/>
        <end position="96"/>
    </location>
</feature>
<dbReference type="AlphaFoldDB" id="A0A5C3MVV5"/>
<feature type="region of interest" description="Disordered" evidence="2">
    <location>
        <begin position="295"/>
        <end position="414"/>
    </location>
</feature>
<accession>A0A5C3MVV5</accession>